<proteinExistence type="predicted"/>
<accession>A0A8D8ZD93</accession>
<keyword evidence="1" id="KW-0732">Signal</keyword>
<evidence type="ECO:0000313" key="2">
    <source>
        <dbReference type="EMBL" id="CAG6744036.1"/>
    </source>
</evidence>
<dbReference type="AlphaFoldDB" id="A0A8D8ZD93"/>
<feature type="signal peptide" evidence="1">
    <location>
        <begin position="1"/>
        <end position="21"/>
    </location>
</feature>
<organism evidence="2">
    <name type="scientific">Cacopsylla melanoneura</name>
    <dbReference type="NCBI Taxonomy" id="428564"/>
    <lineage>
        <taxon>Eukaryota</taxon>
        <taxon>Metazoa</taxon>
        <taxon>Ecdysozoa</taxon>
        <taxon>Arthropoda</taxon>
        <taxon>Hexapoda</taxon>
        <taxon>Insecta</taxon>
        <taxon>Pterygota</taxon>
        <taxon>Neoptera</taxon>
        <taxon>Paraneoptera</taxon>
        <taxon>Hemiptera</taxon>
        <taxon>Sternorrhyncha</taxon>
        <taxon>Psylloidea</taxon>
        <taxon>Psyllidae</taxon>
        <taxon>Psyllinae</taxon>
        <taxon>Cacopsylla</taxon>
    </lineage>
</organism>
<name>A0A8D8ZD93_9HEMI</name>
<dbReference type="EMBL" id="HBUF01458298">
    <property type="protein sequence ID" value="CAG6744036.1"/>
    <property type="molecule type" value="Transcribed_RNA"/>
</dbReference>
<feature type="chain" id="PRO_5034096373" evidence="1">
    <location>
        <begin position="22"/>
        <end position="134"/>
    </location>
</feature>
<reference evidence="2" key="1">
    <citation type="submission" date="2021-05" db="EMBL/GenBank/DDBJ databases">
        <authorList>
            <person name="Alioto T."/>
            <person name="Alioto T."/>
            <person name="Gomez Garrido J."/>
        </authorList>
    </citation>
    <scope>NUCLEOTIDE SEQUENCE</scope>
</reference>
<protein>
    <submittedName>
        <fullName evidence="2">Uncharacterized protein</fullName>
    </submittedName>
</protein>
<sequence length="134" mass="14773">MTIYPGLLALVLLGMSTFSVSYKEQNWSPLNTYKHNVSGVNNLCVSGDTTCKSFTLKQAKVACAESIVNIYLVPPKQANYISVMYPECKEGTCRFELRTDQKGYYSGIECKQCPGGVACCTCVEYVNAEVMPKP</sequence>
<evidence type="ECO:0000256" key="1">
    <source>
        <dbReference type="SAM" id="SignalP"/>
    </source>
</evidence>